<protein>
    <recommendedName>
        <fullName evidence="1">Integrase core domain-containing protein</fullName>
    </recommendedName>
</protein>
<keyword evidence="3" id="KW-1185">Reference proteome</keyword>
<reference evidence="2" key="2">
    <citation type="submission" date="2020-11" db="EMBL/GenBank/DDBJ databases">
        <authorList>
            <consortium name="DOE Joint Genome Institute"/>
            <person name="Kuo A."/>
            <person name="Miyauchi S."/>
            <person name="Kiss E."/>
            <person name="Drula E."/>
            <person name="Kohler A."/>
            <person name="Sanchez-Garcia M."/>
            <person name="Andreopoulos B."/>
            <person name="Barry K.W."/>
            <person name="Bonito G."/>
            <person name="Buee M."/>
            <person name="Carver A."/>
            <person name="Chen C."/>
            <person name="Cichocki N."/>
            <person name="Clum A."/>
            <person name="Culley D."/>
            <person name="Crous P.W."/>
            <person name="Fauchery L."/>
            <person name="Girlanda M."/>
            <person name="Hayes R."/>
            <person name="Keri Z."/>
            <person name="Labutti K."/>
            <person name="Lipzen A."/>
            <person name="Lombard V."/>
            <person name="Magnuson J."/>
            <person name="Maillard F."/>
            <person name="Morin E."/>
            <person name="Murat C."/>
            <person name="Nolan M."/>
            <person name="Ohm R."/>
            <person name="Pangilinan J."/>
            <person name="Pereira M."/>
            <person name="Perotto S."/>
            <person name="Peter M."/>
            <person name="Riley R."/>
            <person name="Sitrit Y."/>
            <person name="Stielow B."/>
            <person name="Szollosi G."/>
            <person name="Zifcakova L."/>
            <person name="Stursova M."/>
            <person name="Spatafora J.W."/>
            <person name="Tedersoo L."/>
            <person name="Vaario L.-M."/>
            <person name="Yamada A."/>
            <person name="Yan M."/>
            <person name="Wang P."/>
            <person name="Xu J."/>
            <person name="Bruns T."/>
            <person name="Baldrian P."/>
            <person name="Vilgalys R."/>
            <person name="Henrissat B."/>
            <person name="Grigoriev I.V."/>
            <person name="Hibbett D."/>
            <person name="Nagy L.G."/>
            <person name="Martin F.M."/>
        </authorList>
    </citation>
    <scope>NUCLEOTIDE SEQUENCE</scope>
    <source>
        <strain evidence="2">UH-Tt-Lm1</strain>
    </source>
</reference>
<evidence type="ECO:0000313" key="3">
    <source>
        <dbReference type="Proteomes" id="UP000736335"/>
    </source>
</evidence>
<sequence length="218" mass="25013">MEENQGTGRGSYIWGRSVHNSRIERIWYDVTEGFGGKWKNLFTDLEANEGLDVDNPAHIWLLQHLFLNQINQDSLSWAEAWNNHKLQIRGEPQQTPHEMFFFSMIEDGPRGLNGPRQGDQDGLEGGDLYLYRVDWEVMEDDELMTNHRYYNPTPPDNPFSTAPSSLSEVECTPPNCPLSAEGVSQLDRYLSQVADVDSRSMLVRRTIWIQALHACSQI</sequence>
<name>A0A9P6HDK9_9AGAM</name>
<dbReference type="OrthoDB" id="3353107at2759"/>
<dbReference type="AlphaFoldDB" id="A0A9P6HDK9"/>
<dbReference type="EMBL" id="WIUZ02000007">
    <property type="protein sequence ID" value="KAF9785049.1"/>
    <property type="molecule type" value="Genomic_DNA"/>
</dbReference>
<gene>
    <name evidence="2" type="ORF">BJ322DRAFT_1006478</name>
</gene>
<reference evidence="2" key="1">
    <citation type="journal article" date="2020" name="Nat. Commun.">
        <title>Large-scale genome sequencing of mycorrhizal fungi provides insights into the early evolution of symbiotic traits.</title>
        <authorList>
            <person name="Miyauchi S."/>
            <person name="Kiss E."/>
            <person name="Kuo A."/>
            <person name="Drula E."/>
            <person name="Kohler A."/>
            <person name="Sanchez-Garcia M."/>
            <person name="Morin E."/>
            <person name="Andreopoulos B."/>
            <person name="Barry K.W."/>
            <person name="Bonito G."/>
            <person name="Buee M."/>
            <person name="Carver A."/>
            <person name="Chen C."/>
            <person name="Cichocki N."/>
            <person name="Clum A."/>
            <person name="Culley D."/>
            <person name="Crous P.W."/>
            <person name="Fauchery L."/>
            <person name="Girlanda M."/>
            <person name="Hayes R.D."/>
            <person name="Keri Z."/>
            <person name="LaButti K."/>
            <person name="Lipzen A."/>
            <person name="Lombard V."/>
            <person name="Magnuson J."/>
            <person name="Maillard F."/>
            <person name="Murat C."/>
            <person name="Nolan M."/>
            <person name="Ohm R.A."/>
            <person name="Pangilinan J."/>
            <person name="Pereira M.F."/>
            <person name="Perotto S."/>
            <person name="Peter M."/>
            <person name="Pfister S."/>
            <person name="Riley R."/>
            <person name="Sitrit Y."/>
            <person name="Stielow J.B."/>
            <person name="Szollosi G."/>
            <person name="Zifcakova L."/>
            <person name="Stursova M."/>
            <person name="Spatafora J.W."/>
            <person name="Tedersoo L."/>
            <person name="Vaario L.M."/>
            <person name="Yamada A."/>
            <person name="Yan M."/>
            <person name="Wang P."/>
            <person name="Xu J."/>
            <person name="Bruns T."/>
            <person name="Baldrian P."/>
            <person name="Vilgalys R."/>
            <person name="Dunand C."/>
            <person name="Henrissat B."/>
            <person name="Grigoriev I.V."/>
            <person name="Hibbett D."/>
            <person name="Nagy L.G."/>
            <person name="Martin F.M."/>
        </authorList>
    </citation>
    <scope>NUCLEOTIDE SEQUENCE</scope>
    <source>
        <strain evidence="2">UH-Tt-Lm1</strain>
    </source>
</reference>
<proteinExistence type="predicted"/>
<organism evidence="2 3">
    <name type="scientific">Thelephora terrestris</name>
    <dbReference type="NCBI Taxonomy" id="56493"/>
    <lineage>
        <taxon>Eukaryota</taxon>
        <taxon>Fungi</taxon>
        <taxon>Dikarya</taxon>
        <taxon>Basidiomycota</taxon>
        <taxon>Agaricomycotina</taxon>
        <taxon>Agaricomycetes</taxon>
        <taxon>Thelephorales</taxon>
        <taxon>Thelephoraceae</taxon>
        <taxon>Thelephora</taxon>
    </lineage>
</organism>
<dbReference type="PANTHER" id="PTHR46791">
    <property type="entry name" value="EXPRESSED PROTEIN"/>
    <property type="match status" value="1"/>
</dbReference>
<dbReference type="InterPro" id="IPR058913">
    <property type="entry name" value="Integrase_dom_put"/>
</dbReference>
<evidence type="ECO:0000259" key="1">
    <source>
        <dbReference type="Pfam" id="PF24764"/>
    </source>
</evidence>
<evidence type="ECO:0000313" key="2">
    <source>
        <dbReference type="EMBL" id="KAF9785049.1"/>
    </source>
</evidence>
<dbReference type="Pfam" id="PF24764">
    <property type="entry name" value="rva_4"/>
    <property type="match status" value="1"/>
</dbReference>
<dbReference type="Proteomes" id="UP000736335">
    <property type="component" value="Unassembled WGS sequence"/>
</dbReference>
<feature type="domain" description="Integrase core" evidence="1">
    <location>
        <begin position="1"/>
        <end position="106"/>
    </location>
</feature>
<accession>A0A9P6HDK9</accession>
<dbReference type="PANTHER" id="PTHR46791:SF5">
    <property type="entry name" value="CLR5 DOMAIN-CONTAINING PROTEIN-RELATED"/>
    <property type="match status" value="1"/>
</dbReference>
<comment type="caution">
    <text evidence="2">The sequence shown here is derived from an EMBL/GenBank/DDBJ whole genome shotgun (WGS) entry which is preliminary data.</text>
</comment>